<keyword evidence="1" id="KW-1015">Disulfide bond</keyword>
<dbReference type="SMART" id="SM00034">
    <property type="entry name" value="CLECT"/>
    <property type="match status" value="1"/>
</dbReference>
<reference evidence="4" key="1">
    <citation type="submission" date="2021-11" db="EMBL/GenBank/DDBJ databases">
        <authorList>
            <person name="Schell T."/>
        </authorList>
    </citation>
    <scope>NUCLEOTIDE SEQUENCE</scope>
    <source>
        <strain evidence="4">M5</strain>
    </source>
</reference>
<dbReference type="OrthoDB" id="10057776at2759"/>
<gene>
    <name evidence="4" type="ORF">DGAL_LOCUS9513</name>
</gene>
<dbReference type="Gene3D" id="3.10.100.10">
    <property type="entry name" value="Mannose-Binding Protein A, subunit A"/>
    <property type="match status" value="1"/>
</dbReference>
<evidence type="ECO:0000256" key="1">
    <source>
        <dbReference type="ARBA" id="ARBA00023157"/>
    </source>
</evidence>
<evidence type="ECO:0000313" key="4">
    <source>
        <dbReference type="EMBL" id="CAH0106359.1"/>
    </source>
</evidence>
<dbReference type="InterPro" id="IPR001304">
    <property type="entry name" value="C-type_lectin-like"/>
</dbReference>
<feature type="chain" id="PRO_5035295413" description="C-type lectin domain-containing protein" evidence="2">
    <location>
        <begin position="22"/>
        <end position="192"/>
    </location>
</feature>
<name>A0A8J2RKB5_9CRUS</name>
<dbReference type="InterPro" id="IPR016186">
    <property type="entry name" value="C-type_lectin-like/link_sf"/>
</dbReference>
<feature type="domain" description="C-type lectin" evidence="3">
    <location>
        <begin position="90"/>
        <end position="189"/>
    </location>
</feature>
<dbReference type="Pfam" id="PF00059">
    <property type="entry name" value="Lectin_C"/>
    <property type="match status" value="1"/>
</dbReference>
<accession>A0A8J2RKB5</accession>
<sequence length="192" mass="21436">MTVLPTIGLFVLTLFSSGSHGNVLPQESTSCEESLFVKEAVVIDVPHRANCIWRVETDENYILAFTLQGDGNFEQAQDFMDVHHVSQTAFCNDNQMKLLAVETRSEETAIYEAWGTTTVFWTSGTDSANEGIWVWESTNAILPCPGYANWANMQPDNAGNIENCLALNWRSVEGWNDYPCTNSYQAICEAHP</sequence>
<protein>
    <recommendedName>
        <fullName evidence="3">C-type lectin domain-containing protein</fullName>
    </recommendedName>
</protein>
<dbReference type="PROSITE" id="PS50041">
    <property type="entry name" value="C_TYPE_LECTIN_2"/>
    <property type="match status" value="1"/>
</dbReference>
<proteinExistence type="predicted"/>
<keyword evidence="2" id="KW-0732">Signal</keyword>
<evidence type="ECO:0000256" key="2">
    <source>
        <dbReference type="SAM" id="SignalP"/>
    </source>
</evidence>
<dbReference type="Proteomes" id="UP000789390">
    <property type="component" value="Unassembled WGS sequence"/>
</dbReference>
<dbReference type="InterPro" id="IPR018378">
    <property type="entry name" value="C-type_lectin_CS"/>
</dbReference>
<evidence type="ECO:0000313" key="5">
    <source>
        <dbReference type="Proteomes" id="UP000789390"/>
    </source>
</evidence>
<dbReference type="InterPro" id="IPR016187">
    <property type="entry name" value="CTDL_fold"/>
</dbReference>
<evidence type="ECO:0000259" key="3">
    <source>
        <dbReference type="PROSITE" id="PS50041"/>
    </source>
</evidence>
<comment type="caution">
    <text evidence="4">The sequence shown here is derived from an EMBL/GenBank/DDBJ whole genome shotgun (WGS) entry which is preliminary data.</text>
</comment>
<dbReference type="EMBL" id="CAKKLH010000223">
    <property type="protein sequence ID" value="CAH0106359.1"/>
    <property type="molecule type" value="Genomic_DNA"/>
</dbReference>
<dbReference type="SUPFAM" id="SSF56436">
    <property type="entry name" value="C-type lectin-like"/>
    <property type="match status" value="1"/>
</dbReference>
<dbReference type="AlphaFoldDB" id="A0A8J2RKB5"/>
<dbReference type="PROSITE" id="PS00615">
    <property type="entry name" value="C_TYPE_LECTIN_1"/>
    <property type="match status" value="1"/>
</dbReference>
<dbReference type="CDD" id="cd00037">
    <property type="entry name" value="CLECT"/>
    <property type="match status" value="1"/>
</dbReference>
<organism evidence="4 5">
    <name type="scientific">Daphnia galeata</name>
    <dbReference type="NCBI Taxonomy" id="27404"/>
    <lineage>
        <taxon>Eukaryota</taxon>
        <taxon>Metazoa</taxon>
        <taxon>Ecdysozoa</taxon>
        <taxon>Arthropoda</taxon>
        <taxon>Crustacea</taxon>
        <taxon>Branchiopoda</taxon>
        <taxon>Diplostraca</taxon>
        <taxon>Cladocera</taxon>
        <taxon>Anomopoda</taxon>
        <taxon>Daphniidae</taxon>
        <taxon>Daphnia</taxon>
    </lineage>
</organism>
<keyword evidence="5" id="KW-1185">Reference proteome</keyword>
<feature type="signal peptide" evidence="2">
    <location>
        <begin position="1"/>
        <end position="21"/>
    </location>
</feature>